<evidence type="ECO:0000313" key="2">
    <source>
        <dbReference type="Proteomes" id="UP000250157"/>
    </source>
</evidence>
<dbReference type="Proteomes" id="UP000250157">
    <property type="component" value="Segment"/>
</dbReference>
<sequence>MICEVIDRLIDAAKDHQYQSMEGPSQLVKESADELASVYKELLDVIGV</sequence>
<dbReference type="EMBL" id="LC371242">
    <property type="protein sequence ID" value="BBC78173.1"/>
    <property type="molecule type" value="Genomic_DNA"/>
</dbReference>
<evidence type="ECO:0000313" key="1">
    <source>
        <dbReference type="EMBL" id="BBC78173.1"/>
    </source>
</evidence>
<dbReference type="GeneID" id="65108312"/>
<protein>
    <submittedName>
        <fullName evidence="1">Uncharacterized protein</fullName>
    </submittedName>
</protein>
<organism evidence="1 2">
    <name type="scientific">Escherichia phage EcS1</name>
    <dbReference type="NCBI Taxonomy" id="2083276"/>
    <lineage>
        <taxon>Viruses</taxon>
        <taxon>Duplodnaviria</taxon>
        <taxon>Heunggongvirae</taxon>
        <taxon>Uroviricota</taxon>
        <taxon>Caudoviricetes</taxon>
        <taxon>Pantevenvirales</taxon>
        <taxon>Straboviridae</taxon>
        <taxon>Tevenvirinae</taxon>
        <taxon>Kagamiyamavirus</taxon>
        <taxon>Kagamiyamavirus ecs1</taxon>
    </lineage>
</organism>
<keyword evidence="2" id="KW-1185">Reference proteome</keyword>
<accession>A0A2Z5ZD12</accession>
<reference evidence="1 2" key="1">
    <citation type="submission" date="2018-02" db="EMBL/GenBank/DDBJ databases">
        <title>Full genome sequencing of a novel polyvalent bacteriophage as one of T4-Family member.</title>
        <authorList>
            <person name="Kawasaki T."/>
            <person name="Saad A.M."/>
            <person name="Yamada T."/>
        </authorList>
    </citation>
    <scope>NUCLEOTIDE SEQUENCE [LARGE SCALE GENOMIC DNA]</scope>
    <source>
        <strain evidence="1 2">EcS1</strain>
    </source>
</reference>
<proteinExistence type="predicted"/>
<name>A0A2Z5ZD12_9CAUD</name>
<dbReference type="RefSeq" id="YP_010090820.1">
    <property type="nucleotide sequence ID" value="NC_055721.1"/>
</dbReference>
<dbReference type="KEGG" id="vg:65108312"/>